<evidence type="ECO:0000313" key="1">
    <source>
        <dbReference type="EMBL" id="WMW07409.1"/>
    </source>
</evidence>
<dbReference type="Proteomes" id="UP001183127">
    <property type="component" value="Chromosome"/>
</dbReference>
<dbReference type="RefSeq" id="WP_011535230.1">
    <property type="nucleotide sequence ID" value="NZ_CP132921.1"/>
</dbReference>
<name>A0ABY9QVM8_9PSED</name>
<evidence type="ECO:0000313" key="2">
    <source>
        <dbReference type="Proteomes" id="UP001183127"/>
    </source>
</evidence>
<protein>
    <recommendedName>
        <fullName evidence="3">Phage protein</fullName>
    </recommendedName>
</protein>
<organism evidence="1 2">
    <name type="scientific">Pseudomonas entomophila</name>
    <dbReference type="NCBI Taxonomy" id="312306"/>
    <lineage>
        <taxon>Bacteria</taxon>
        <taxon>Pseudomonadati</taxon>
        <taxon>Pseudomonadota</taxon>
        <taxon>Gammaproteobacteria</taxon>
        <taxon>Pseudomonadales</taxon>
        <taxon>Pseudomonadaceae</taxon>
        <taxon>Pseudomonas</taxon>
    </lineage>
</organism>
<dbReference type="GeneID" id="32808470"/>
<evidence type="ECO:0008006" key="3">
    <source>
        <dbReference type="Google" id="ProtNLM"/>
    </source>
</evidence>
<accession>A0ABY9QVM8</accession>
<proteinExistence type="predicted"/>
<reference evidence="1 2" key="1">
    <citation type="submission" date="2023-08" db="EMBL/GenBank/DDBJ databases">
        <title>Complete Genome Sequence of Pseudomonas entomophila TVIN A01.</title>
        <authorList>
            <person name="Shelke T."/>
            <person name="Mahar N.S."/>
            <person name="Gupta I."/>
            <person name="Gupta V."/>
        </authorList>
    </citation>
    <scope>NUCLEOTIDE SEQUENCE [LARGE SCALE GENOMIC DNA]</scope>
    <source>
        <strain evidence="1 2">TVIN-A01</strain>
    </source>
</reference>
<sequence length="127" mass="14521">MLLSTIKIVDYDKATGQILRVIAWPDPMDAARHYPGCLYLPEHTDTDDVRRYVKDREVVDRPEMPVTLDGQFLLGVPEGAMITIDGVEYTADGSPAIEVEFEYPARYEIVVSKWPYLDARFIHEDFA</sequence>
<keyword evidence="2" id="KW-1185">Reference proteome</keyword>
<dbReference type="EMBL" id="CP132921">
    <property type="protein sequence ID" value="WMW07409.1"/>
    <property type="molecule type" value="Genomic_DNA"/>
</dbReference>
<gene>
    <name evidence="1" type="ORF">RAH46_08710</name>
</gene>